<evidence type="ECO:0000313" key="24">
    <source>
        <dbReference type="EnsemblPlants" id="Solyc07g063735.1.1"/>
    </source>
</evidence>
<evidence type="ECO:0000256" key="16">
    <source>
        <dbReference type="ARBA" id="ARBA00023180"/>
    </source>
</evidence>
<keyword evidence="7 20" id="KW-0812">Transmembrane</keyword>
<dbReference type="FunFam" id="3.50.4.10:FF:000002">
    <property type="entry name" value="G-type lectin S-receptor-like serine/threonine-protein kinase"/>
    <property type="match status" value="2"/>
</dbReference>
<dbReference type="Gene3D" id="2.90.10.10">
    <property type="entry name" value="Bulb-type lectin domain"/>
    <property type="match status" value="3"/>
</dbReference>
<feature type="domain" description="Protein kinase" evidence="21">
    <location>
        <begin position="1691"/>
        <end position="1966"/>
    </location>
</feature>
<keyword evidence="3" id="KW-1003">Cell membrane</keyword>
<evidence type="ECO:0000256" key="20">
    <source>
        <dbReference type="SAM" id="Phobius"/>
    </source>
</evidence>
<dbReference type="GO" id="GO:0004674">
    <property type="term" value="F:protein serine/threonine kinase activity"/>
    <property type="evidence" value="ECO:0000318"/>
    <property type="project" value="GO_Central"/>
</dbReference>
<evidence type="ECO:0000259" key="22">
    <source>
        <dbReference type="PROSITE" id="PS50927"/>
    </source>
</evidence>
<dbReference type="Pfam" id="PF01453">
    <property type="entry name" value="B_lectin"/>
    <property type="match status" value="3"/>
</dbReference>
<dbReference type="SMART" id="SM00220">
    <property type="entry name" value="S_TKc"/>
    <property type="match status" value="4"/>
</dbReference>
<protein>
    <recommendedName>
        <fullName evidence="2">non-specific serine/threonine protein kinase</fullName>
        <ecNumber evidence="2">2.7.11.1</ecNumber>
    </recommendedName>
</protein>
<dbReference type="InterPro" id="IPR017441">
    <property type="entry name" value="Protein_kinase_ATP_BS"/>
</dbReference>
<keyword evidence="10" id="KW-0418">Kinase</keyword>
<dbReference type="Gene3D" id="3.50.4.10">
    <property type="entry name" value="Hepatocyte Growth Factor"/>
    <property type="match status" value="3"/>
</dbReference>
<dbReference type="Gene3D" id="3.30.200.20">
    <property type="entry name" value="Phosphorylase Kinase, domain 1"/>
    <property type="match status" value="4"/>
</dbReference>
<dbReference type="Pfam" id="PF07714">
    <property type="entry name" value="PK_Tyr_Ser-Thr"/>
    <property type="match status" value="4"/>
</dbReference>
<dbReference type="InterPro" id="IPR021820">
    <property type="entry name" value="S-locus_recpt_kinase_C"/>
</dbReference>
<dbReference type="Proteomes" id="UP000004994">
    <property type="component" value="Chromosome 7"/>
</dbReference>
<evidence type="ECO:0000256" key="12">
    <source>
        <dbReference type="ARBA" id="ARBA00022989"/>
    </source>
</evidence>
<feature type="transmembrane region" description="Helical" evidence="20">
    <location>
        <begin position="2564"/>
        <end position="2585"/>
    </location>
</feature>
<feature type="domain" description="Bulb-type lectin" evidence="22">
    <location>
        <begin position="1191"/>
        <end position="1314"/>
    </location>
</feature>
<reference evidence="24" key="2">
    <citation type="submission" date="2019-01" db="UniProtKB">
        <authorList>
            <consortium name="EnsemblPlants"/>
        </authorList>
    </citation>
    <scope>IDENTIFICATION</scope>
    <source>
        <strain evidence="24">cv. Heinz 1706</strain>
    </source>
</reference>
<dbReference type="FunFam" id="3.30.200.20:FF:000195">
    <property type="entry name" value="G-type lectin S-receptor-like serine/threonine-protein kinase"/>
    <property type="match status" value="4"/>
</dbReference>
<feature type="domain" description="Protein kinase" evidence="21">
    <location>
        <begin position="2622"/>
        <end position="2898"/>
    </location>
</feature>
<evidence type="ECO:0000256" key="4">
    <source>
        <dbReference type="ARBA" id="ARBA00022527"/>
    </source>
</evidence>
<accession>A0A3Q7HHD3</accession>
<dbReference type="FunFam" id="1.10.510.10:FF:000060">
    <property type="entry name" value="G-type lectin S-receptor-like serine/threonine-protein kinase"/>
    <property type="match status" value="4"/>
</dbReference>
<dbReference type="InterPro" id="IPR001245">
    <property type="entry name" value="Ser-Thr/Tyr_kinase_cat_dom"/>
</dbReference>
<feature type="transmembrane region" description="Helical" evidence="20">
    <location>
        <begin position="813"/>
        <end position="835"/>
    </location>
</feature>
<evidence type="ECO:0000256" key="10">
    <source>
        <dbReference type="ARBA" id="ARBA00022777"/>
    </source>
</evidence>
<dbReference type="InterPro" id="IPR036426">
    <property type="entry name" value="Bulb-type_lectin_dom_sf"/>
</dbReference>
<dbReference type="Gene3D" id="1.10.510.10">
    <property type="entry name" value="Transferase(Phosphotransferase) domain 1"/>
    <property type="match status" value="4"/>
</dbReference>
<dbReference type="CDD" id="cd00028">
    <property type="entry name" value="B_lectin"/>
    <property type="match status" value="3"/>
</dbReference>
<dbReference type="FunFam" id="2.90.10.10:FF:000004">
    <property type="entry name" value="G-type lectin S-receptor-like serine/threonine-protein kinase"/>
    <property type="match status" value="3"/>
</dbReference>
<feature type="domain" description="Apple" evidence="23">
    <location>
        <begin position="715"/>
        <end position="796"/>
    </location>
</feature>
<evidence type="ECO:0000256" key="9">
    <source>
        <dbReference type="ARBA" id="ARBA00022741"/>
    </source>
</evidence>
<evidence type="ECO:0000256" key="6">
    <source>
        <dbReference type="ARBA" id="ARBA00022679"/>
    </source>
</evidence>
<dbReference type="InterPro" id="IPR008271">
    <property type="entry name" value="Ser/Thr_kinase_AS"/>
</dbReference>
<sequence>MTDKTTLFSNRIICTGFKKFIGDSNSHNYLKKLLDGKLLRTTSTSFQARRLNKVYLVVQIAGRYSGHNNKNDNSNQSHHEDFELPLLDFLTLINATDNFSIANKIGEGGFGQVYKGVLEGGQEVAVKRLSETSKQGFHEFKNEVNCIAKLQHRNLVKLLGCCVQGEEKMLVYEYLRNKSLDIYIFDEERSTLLDWPKRFNIINGIARGLMYLHQDSRLRIIHRDLKASNVLLDTDMNPKISDFGMARSFGGDETGANTRRVVGTYGYMSPEYAVDGIFSVKSDVFSFGVLVLEIVSGKKNRRFVHPDHHLNLLGHTYMLHKEGRSLELVDPKLVDSCNISEVQRSIHVGLLCVQQNPVDRPSMSTVIMMLTNEGILPSAKHPGFFTERKIGEVDQFSWSTQTPNSTITTTQFLKDGDKIASHSGSFEMGFFSPGDSENRYVGVWYKNISVRTVVWVANREAPLTGESGILKVIEPGILVLVNGADNVVWSTNTSRSVQNPVAQLLDSGNLVVKQASDDNFLWQSFDHPTDTLLSGMKLGWNFVTGREVYLSSWKSEEDPAPGDYTYHCDPSGYPQNILKKGSDVVYRSGPWNGLHFSGAISSRDSPLYTFGIFSSNTEVYFGFNFTSSVITRLTLNQNGALQRWTWGDRGQNWIPYLSIPTDNCDIYKLCGAYGSCNSQNSPVCGCLDKFVPKHNEDWQKADWSSGCVRRIQLNCLHGDIFLKYSHMKLPDTQNSLSNLTMTLEECKTICSRNCSCMAYSNIDIRNGGSGCLLWFSDLLDIRQLSKEGQDIYIRIAASELDSLKKSDGEKGTGLYWILPLSVGLVLVILSILLICHRRRKKAIKRKTKEKSRYSGNIKQDYNSGSCTEEFEIPLFDLSTITKATDNFSVNRKIGEGGFGPVYKGILEKGREIAVKRLSKTSRQGEDEFKNEVVYIAKLQHRNLVKILGCCIEGEEKMLIYEYLPNGSLDSFIFGGRQNRILDWPERFHIINGIARGLLYLHQDSQLRIIHRDLKANNILLDNDMNAKISDFGIARCYEEDDNEAMTNRVIGTYGYLSPEYALYGLYSVKSDVYSFGILVLEIVSGKSNRRYSPSNLNHSLIGHAWELNNEGRSIELLDEHVGDSCSTPQEVVRSIGVGLLCVQERPDDRPSMSSVVLMLNNEGTLPQAKLPAFYMEGDASDTELLSTLFAHNIMTTIDFLKDGEANVITSRGGIFEMGFFSPGKSNNRYVGMWYKNISVRTVVWVANREAPLTSTTGVLKVIEPGILVLLNDSSNVVWSTNTSRSVQNPVAQLLDSGNLVVKQSDHGVDDGNFLWQSFDHPTNTLLPGMKLGWNFVTGREVYLSSWKNDEDPAPGDYTYHCDPSGYPQNIMKKGSDAVYRSGPWNGRSFSGSQNSRECPYYTIGVFTSKTELYFGYKRTSSVIVRLILSQNGVLQLWTWGDGKQDWVPFLLIPADNCDTYKLCGAYGSCNSQDFPVCGCLDKFVPNNSEAWKKTDWSGGCVRRTELNCLKGDVFLKYSHIKLPDTRNSWSNVTMTLEECKDFCSKNCSCMAYSIADIRNGGSGCIIWLEDLLDIRQEPNGGQDIYIRMAASEAETEAAIIEKEILADSLENSNGKKRKVLHWILPFAIGMVLVILSMLIYHRRKKRTLVLKKKGSSGLNGSSKMDYSGSCAEELEIPVFDLSVIMKATNNFSIDKKIGEGGFGPVYKGILEGQEIAVKSLSRTSTQGENEFMNEVVYIAKLQHRNLVKILGCCIDGEEKMLIYEYLPNGSLDSFIFDDSQTKILDWPKRFHIINGIARGLVYLHQDSQLRIIHRDLKANNILLDKDMNPKISDFGLAKICEEDDVGAMTNRVVGTHGYLSPEYALYGKYSVKSDVFSFGILVLEIVSGKSNRKSCHPDYNLNLLGHAWNLYKEGRSTELIDECLSDSCSTYEVVRSIGVGLLCVQQCPEDRPSMSSAVLMLNNEGLLPLAKQPGREVYLSSWKNEDDPSPGDIIHIIISTEHPEEGIKCDISLWSVEWWGNKLKRHKKEVYFGYNLTSSVIATLLSTTYTQGENEFKNEVIYMTKLQQRYLVKIVDLKTNNIMLDKNLNPKISDCGLAKKGAKICKEDDIRAQTNQVMLRNIEVLDDHLNDSSLRLAVRSTCVGLLCVQQCPEDHTISNDNSIKDGHTIVSAGGNFELGFFSPGNSKNRYIGIWYKNLPKGREVVWVANRVNPLNDTSGILTVSSKGIVLLNGNQDVIWSSNSSRSLIKPVAQLLDTGNLVLKDNSLVNKKDYAWQSFDYPDSTLLPGMKLGLNLVTGKYWTMSSWKSSDDPSPGAYLDRLDTSGYPQFFVWEGPAIKFSSGIWNGHLFVGGPNLKPNPYYTFEFVNNDKEIYYKYELINTSLPSRLVLNPAGLLQRLLWIERNQNWFLYSTGQMDNCDRYALCGQFARCNINDSPPCDCLRGFQPKNQQEWDTADWSSGCVRRTPLTCGTSDRFLKYSSVKLPDTRHSWFDKSIGLEECQRLCLKNCSCTAYSNLDVKNGGSGCLLWFKELVDIREYAELDQDLYVRMAASELGSGYMGNTRISVIAIILTVSAIILVGFLFWFAMQRMKGDRGVGEGKGKGDMELPLFDVMTISAATNNFSSDNIIGEGGFGSVYRGKLSTGPEIAVKKLSKHSGQGFEELKNEVVLISKLQHRNLVRLLGCCLEGEERMLIYEYMPNNSLDFFIFDECRKRQLPWENRFRIAMGISRGILYLHQDSRLRIIHRDLKTSNILLDSEWNPKISDFGLARIIGCDQNEARTKRVIGTYGYMSPEYAVDGKFSVKSDVFSLGVLLLEIVSGRKNRTFRHPDHHHSLIGHAWLLWNEGKALELIDDCLKESFVESQVLRCVHVALLCVQRLTDERPTMSSVVFMLSHEEVALPQPKEPGFFIERSIAETDDSNEKRCISDNVLTLTILQPR</sequence>
<name>A0A3Q7HHD3_SOLLC</name>
<evidence type="ECO:0000256" key="1">
    <source>
        <dbReference type="ARBA" id="ARBA00004251"/>
    </source>
</evidence>
<dbReference type="SMART" id="SM00108">
    <property type="entry name" value="B_lectin"/>
    <property type="match status" value="3"/>
</dbReference>
<dbReference type="GO" id="GO:0007165">
    <property type="term" value="P:signal transduction"/>
    <property type="evidence" value="ECO:0000318"/>
    <property type="project" value="GO_Central"/>
</dbReference>
<evidence type="ECO:0000256" key="13">
    <source>
        <dbReference type="ARBA" id="ARBA00023136"/>
    </source>
</evidence>
<dbReference type="GO" id="GO:0006955">
    <property type="term" value="P:immune response"/>
    <property type="evidence" value="ECO:0000318"/>
    <property type="project" value="GO_Central"/>
</dbReference>
<dbReference type="EnsemblPlants" id="Solyc07g063735.1.1">
    <property type="protein sequence ID" value="Solyc07g063735.1.1"/>
    <property type="gene ID" value="Solyc07g063735.1"/>
</dbReference>
<keyword evidence="5" id="KW-0597">Phosphoprotein</keyword>
<dbReference type="EC" id="2.7.11.1" evidence="2"/>
<evidence type="ECO:0000256" key="14">
    <source>
        <dbReference type="ARBA" id="ARBA00023157"/>
    </source>
</evidence>
<evidence type="ECO:0000256" key="8">
    <source>
        <dbReference type="ARBA" id="ARBA00022729"/>
    </source>
</evidence>
<dbReference type="InParanoid" id="A0A3Q7HHD3"/>
<evidence type="ECO:0000256" key="7">
    <source>
        <dbReference type="ARBA" id="ARBA00022692"/>
    </source>
</evidence>
<keyword evidence="11 19" id="KW-0067">ATP-binding</keyword>
<keyword evidence="13 20" id="KW-0472">Membrane</keyword>
<evidence type="ECO:0000256" key="3">
    <source>
        <dbReference type="ARBA" id="ARBA00022475"/>
    </source>
</evidence>
<dbReference type="InterPro" id="IPR000719">
    <property type="entry name" value="Prot_kinase_dom"/>
</dbReference>
<dbReference type="PROSITE" id="PS50948">
    <property type="entry name" value="PAN"/>
    <property type="match status" value="3"/>
</dbReference>
<dbReference type="SMART" id="SM00473">
    <property type="entry name" value="PAN_AP"/>
    <property type="match status" value="3"/>
</dbReference>
<comment type="subcellular location">
    <subcellularLocation>
        <location evidence="1">Cell membrane</location>
        <topology evidence="1">Single-pass type I membrane protein</topology>
    </subcellularLocation>
</comment>
<comment type="catalytic activity">
    <reaction evidence="18">
        <text>L-seryl-[protein] + ATP = O-phospho-L-seryl-[protein] + ADP + H(+)</text>
        <dbReference type="Rhea" id="RHEA:17989"/>
        <dbReference type="Rhea" id="RHEA-COMP:9863"/>
        <dbReference type="Rhea" id="RHEA-COMP:11604"/>
        <dbReference type="ChEBI" id="CHEBI:15378"/>
        <dbReference type="ChEBI" id="CHEBI:29999"/>
        <dbReference type="ChEBI" id="CHEBI:30616"/>
        <dbReference type="ChEBI" id="CHEBI:83421"/>
        <dbReference type="ChEBI" id="CHEBI:456216"/>
        <dbReference type="EC" id="2.7.11.1"/>
    </reaction>
</comment>
<feature type="domain" description="Apple" evidence="23">
    <location>
        <begin position="1508"/>
        <end position="1589"/>
    </location>
</feature>
<evidence type="ECO:0000259" key="23">
    <source>
        <dbReference type="PROSITE" id="PS50948"/>
    </source>
</evidence>
<evidence type="ECO:0000256" key="11">
    <source>
        <dbReference type="ARBA" id="ARBA00022840"/>
    </source>
</evidence>
<keyword evidence="25" id="KW-1185">Reference proteome</keyword>
<proteinExistence type="predicted"/>
<keyword evidence="12 20" id="KW-1133">Transmembrane helix</keyword>
<keyword evidence="15" id="KW-0675">Receptor</keyword>
<feature type="domain" description="Bulb-type lectin" evidence="22">
    <location>
        <begin position="2154"/>
        <end position="2275"/>
    </location>
</feature>
<keyword evidence="16" id="KW-0325">Glycoprotein</keyword>
<dbReference type="GO" id="GO:0005886">
    <property type="term" value="C:plasma membrane"/>
    <property type="evidence" value="ECO:0000318"/>
    <property type="project" value="GO_Central"/>
</dbReference>
<dbReference type="InterPro" id="IPR000858">
    <property type="entry name" value="S_locus_glycoprot_dom"/>
</dbReference>
<dbReference type="Pfam" id="PF11883">
    <property type="entry name" value="DUF3403"/>
    <property type="match status" value="1"/>
</dbReference>
<evidence type="ECO:0000256" key="17">
    <source>
        <dbReference type="ARBA" id="ARBA00047899"/>
    </source>
</evidence>
<dbReference type="OMA" id="DIPNPIY"/>
<keyword evidence="4" id="KW-0723">Serine/threonine-protein kinase</keyword>
<dbReference type="PROSITE" id="PS00107">
    <property type="entry name" value="PROTEIN_KINASE_ATP"/>
    <property type="match status" value="2"/>
</dbReference>
<dbReference type="GO" id="GO:0048544">
    <property type="term" value="P:recognition of pollen"/>
    <property type="evidence" value="ECO:0007669"/>
    <property type="project" value="InterPro"/>
</dbReference>
<dbReference type="InterPro" id="IPR011009">
    <property type="entry name" value="Kinase-like_dom_sf"/>
</dbReference>
<comment type="catalytic activity">
    <reaction evidence="17">
        <text>L-threonyl-[protein] + ATP = O-phospho-L-threonyl-[protein] + ADP + H(+)</text>
        <dbReference type="Rhea" id="RHEA:46608"/>
        <dbReference type="Rhea" id="RHEA-COMP:11060"/>
        <dbReference type="Rhea" id="RHEA-COMP:11605"/>
        <dbReference type="ChEBI" id="CHEBI:15378"/>
        <dbReference type="ChEBI" id="CHEBI:30013"/>
        <dbReference type="ChEBI" id="CHEBI:30616"/>
        <dbReference type="ChEBI" id="CHEBI:61977"/>
        <dbReference type="ChEBI" id="CHEBI:456216"/>
        <dbReference type="EC" id="2.7.11.1"/>
    </reaction>
</comment>
<dbReference type="PROSITE" id="PS50011">
    <property type="entry name" value="PROTEIN_KINASE_DOM"/>
    <property type="match status" value="4"/>
</dbReference>
<dbReference type="PROSITE" id="PS50927">
    <property type="entry name" value="BULB_LECTIN"/>
    <property type="match status" value="3"/>
</dbReference>
<dbReference type="Pfam" id="PF08276">
    <property type="entry name" value="PAN_2"/>
    <property type="match status" value="3"/>
</dbReference>
<feature type="binding site" evidence="19">
    <location>
        <position position="2651"/>
    </location>
    <ligand>
        <name>ATP</name>
        <dbReference type="ChEBI" id="CHEBI:30616"/>
    </ligand>
</feature>
<evidence type="ECO:0000256" key="19">
    <source>
        <dbReference type="PROSITE-ProRule" id="PRU10141"/>
    </source>
</evidence>
<dbReference type="CDD" id="cd14066">
    <property type="entry name" value="STKc_IRAK"/>
    <property type="match status" value="4"/>
</dbReference>
<feature type="domain" description="Protein kinase" evidence="21">
    <location>
        <begin position="887"/>
        <end position="1165"/>
    </location>
</feature>
<keyword evidence="9 19" id="KW-0547">Nucleotide-binding</keyword>
<organism evidence="24">
    <name type="scientific">Solanum lycopersicum</name>
    <name type="common">Tomato</name>
    <name type="synonym">Lycopersicon esculentum</name>
    <dbReference type="NCBI Taxonomy" id="4081"/>
    <lineage>
        <taxon>Eukaryota</taxon>
        <taxon>Viridiplantae</taxon>
        <taxon>Streptophyta</taxon>
        <taxon>Embryophyta</taxon>
        <taxon>Tracheophyta</taxon>
        <taxon>Spermatophyta</taxon>
        <taxon>Magnoliopsida</taxon>
        <taxon>eudicotyledons</taxon>
        <taxon>Gunneridae</taxon>
        <taxon>Pentapetalae</taxon>
        <taxon>asterids</taxon>
        <taxon>lamiids</taxon>
        <taxon>Solanales</taxon>
        <taxon>Solanaceae</taxon>
        <taxon>Solanoideae</taxon>
        <taxon>Solaneae</taxon>
        <taxon>Solanum</taxon>
        <taxon>Solanum subgen. Lycopersicon</taxon>
    </lineage>
</organism>
<dbReference type="InterPro" id="IPR003609">
    <property type="entry name" value="Pan_app"/>
</dbReference>
<feature type="binding site" evidence="19">
    <location>
        <position position="127"/>
    </location>
    <ligand>
        <name>ATP</name>
        <dbReference type="ChEBI" id="CHEBI:30616"/>
    </ligand>
</feature>
<dbReference type="PaxDb" id="4081-Solyc07g063800.1.1"/>
<evidence type="ECO:0000256" key="15">
    <source>
        <dbReference type="ARBA" id="ARBA00023170"/>
    </source>
</evidence>
<evidence type="ECO:0000256" key="5">
    <source>
        <dbReference type="ARBA" id="ARBA00022553"/>
    </source>
</evidence>
<dbReference type="PANTHER" id="PTHR27002">
    <property type="entry name" value="RECEPTOR-LIKE SERINE/THREONINE-PROTEIN KINASE SD1-8"/>
    <property type="match status" value="1"/>
</dbReference>
<dbReference type="PANTHER" id="PTHR27002:SF1011">
    <property type="entry name" value="RECEPTOR-LIKE SERINE_THREONINE-PROTEIN KINASE"/>
    <property type="match status" value="1"/>
</dbReference>
<evidence type="ECO:0000313" key="25">
    <source>
        <dbReference type="Proteomes" id="UP000004994"/>
    </source>
</evidence>
<keyword evidence="6" id="KW-0808">Transferase</keyword>
<dbReference type="PROSITE" id="PS00108">
    <property type="entry name" value="PROTEIN_KINASE_ST"/>
    <property type="match status" value="4"/>
</dbReference>
<feature type="domain" description="Protein kinase" evidence="21">
    <location>
        <begin position="99"/>
        <end position="384"/>
    </location>
</feature>
<dbReference type="Pfam" id="PF00954">
    <property type="entry name" value="S_locus_glycop"/>
    <property type="match status" value="3"/>
</dbReference>
<keyword evidence="14" id="KW-1015">Disulfide bond</keyword>
<dbReference type="CDD" id="cd01098">
    <property type="entry name" value="PAN_AP_plant"/>
    <property type="match status" value="3"/>
</dbReference>
<dbReference type="SUPFAM" id="SSF56112">
    <property type="entry name" value="Protein kinase-like (PK-like)"/>
    <property type="match status" value="5"/>
</dbReference>
<dbReference type="InterPro" id="IPR001480">
    <property type="entry name" value="Bulb-type_lectin_dom"/>
</dbReference>
<evidence type="ECO:0000259" key="21">
    <source>
        <dbReference type="PROSITE" id="PS50011"/>
    </source>
</evidence>
<reference evidence="24" key="1">
    <citation type="journal article" date="2012" name="Nature">
        <title>The tomato genome sequence provides insights into fleshy fruit evolution.</title>
        <authorList>
            <consortium name="Tomato Genome Consortium"/>
        </authorList>
    </citation>
    <scope>NUCLEOTIDE SEQUENCE [LARGE SCALE GENOMIC DNA]</scope>
    <source>
        <strain evidence="24">cv. Heinz 1706</strain>
    </source>
</reference>
<dbReference type="GO" id="GO:0005524">
    <property type="term" value="F:ATP binding"/>
    <property type="evidence" value="ECO:0007669"/>
    <property type="project" value="UniProtKB-UniRule"/>
</dbReference>
<evidence type="ECO:0000256" key="18">
    <source>
        <dbReference type="ARBA" id="ARBA00048679"/>
    </source>
</evidence>
<dbReference type="Gramene" id="Solyc07g063735.1.1">
    <property type="protein sequence ID" value="Solyc07g063735.1.1"/>
    <property type="gene ID" value="Solyc07g063735.1"/>
</dbReference>
<dbReference type="SUPFAM" id="SSF51110">
    <property type="entry name" value="alpha-D-mannose-specific plant lectins"/>
    <property type="match status" value="3"/>
</dbReference>
<evidence type="ECO:0000256" key="2">
    <source>
        <dbReference type="ARBA" id="ARBA00012513"/>
    </source>
</evidence>
<feature type="transmembrane region" description="Helical" evidence="20">
    <location>
        <begin position="1619"/>
        <end position="1640"/>
    </location>
</feature>
<feature type="domain" description="Bulb-type lectin" evidence="22">
    <location>
        <begin position="404"/>
        <end position="525"/>
    </location>
</feature>
<keyword evidence="8" id="KW-0732">Signal</keyword>
<feature type="domain" description="Apple" evidence="23">
    <location>
        <begin position="2469"/>
        <end position="2550"/>
    </location>
</feature>